<reference evidence="17" key="1">
    <citation type="submission" date="2025-08" db="UniProtKB">
        <authorList>
            <consortium name="Ensembl"/>
        </authorList>
    </citation>
    <scope>IDENTIFICATION</scope>
</reference>
<evidence type="ECO:0000256" key="11">
    <source>
        <dbReference type="ARBA" id="ARBA00022989"/>
    </source>
</evidence>
<comment type="function">
    <text evidence="1">Accessory subunit of the mitochondrial membrane respiratory chain NADH dehydrogenase (Complex I), that is believed not to be involved in catalysis. Complex I functions in the transfer of electrons from NADH to the respiratory chain. The immediate electron acceptor for the enzyme is believed to be ubiquinone.</text>
</comment>
<evidence type="ECO:0000313" key="17">
    <source>
        <dbReference type="Ensembl" id="ENSSMRP00000006119.1"/>
    </source>
</evidence>
<dbReference type="PANTHER" id="PTHR15469">
    <property type="entry name" value="NADH-UBIQUINONE OXIDOREDUCTASE B15 SUBUNIT"/>
    <property type="match status" value="1"/>
</dbReference>
<keyword evidence="6" id="KW-0813">Transport</keyword>
<keyword evidence="11" id="KW-1133">Transmembrane helix</keyword>
<evidence type="ECO:0000256" key="13">
    <source>
        <dbReference type="ARBA" id="ARBA00023136"/>
    </source>
</evidence>
<evidence type="ECO:0000256" key="14">
    <source>
        <dbReference type="ARBA" id="ARBA00030212"/>
    </source>
</evidence>
<name>A0A8D0BC20_SALMN</name>
<evidence type="ECO:0000256" key="1">
    <source>
        <dbReference type="ARBA" id="ARBA00003195"/>
    </source>
</evidence>
<feature type="region of interest" description="Disordered" evidence="16">
    <location>
        <begin position="1"/>
        <end position="36"/>
    </location>
</feature>
<comment type="subcellular location">
    <subcellularLocation>
        <location evidence="2">Mitochondrion inner membrane</location>
        <topology evidence="2">Single-pass membrane protein</topology>
        <orientation evidence="2">Matrix side</orientation>
    </subcellularLocation>
</comment>
<keyword evidence="18" id="KW-1185">Reference proteome</keyword>
<dbReference type="Ensembl" id="ENSSMRT00000007156.1">
    <property type="protein sequence ID" value="ENSSMRP00000006119.1"/>
    <property type="gene ID" value="ENSSMRG00000004928.1"/>
</dbReference>
<keyword evidence="12" id="KW-0496">Mitochondrion</keyword>
<keyword evidence="8" id="KW-0812">Transmembrane</keyword>
<dbReference type="GeneTree" id="ENSGT00390000007133"/>
<reference evidence="17" key="2">
    <citation type="submission" date="2025-09" db="UniProtKB">
        <authorList>
            <consortium name="Ensembl"/>
        </authorList>
    </citation>
    <scope>IDENTIFICATION</scope>
</reference>
<evidence type="ECO:0000256" key="6">
    <source>
        <dbReference type="ARBA" id="ARBA00022448"/>
    </source>
</evidence>
<dbReference type="GO" id="GO:0005743">
    <property type="term" value="C:mitochondrial inner membrane"/>
    <property type="evidence" value="ECO:0007669"/>
    <property type="project" value="UniProtKB-SubCell"/>
</dbReference>
<evidence type="ECO:0000256" key="15">
    <source>
        <dbReference type="ARBA" id="ARBA00030987"/>
    </source>
</evidence>
<evidence type="ECO:0000256" key="8">
    <source>
        <dbReference type="ARBA" id="ARBA00022692"/>
    </source>
</evidence>
<evidence type="ECO:0000256" key="4">
    <source>
        <dbReference type="ARBA" id="ARBA00011533"/>
    </source>
</evidence>
<evidence type="ECO:0000256" key="2">
    <source>
        <dbReference type="ARBA" id="ARBA00004298"/>
    </source>
</evidence>
<dbReference type="PANTHER" id="PTHR15469:SF0">
    <property type="entry name" value="NADH DEHYDROGENASE [UBIQUINONE] 1 BETA SUBCOMPLEX SUBUNIT 4"/>
    <property type="match status" value="1"/>
</dbReference>
<dbReference type="Pfam" id="PF07225">
    <property type="entry name" value="NDUF_B4"/>
    <property type="match status" value="1"/>
</dbReference>
<organism evidence="17 18">
    <name type="scientific">Salvator merianae</name>
    <name type="common">Argentine black and white tegu</name>
    <name type="synonym">Tupinambis merianae</name>
    <dbReference type="NCBI Taxonomy" id="96440"/>
    <lineage>
        <taxon>Eukaryota</taxon>
        <taxon>Metazoa</taxon>
        <taxon>Chordata</taxon>
        <taxon>Craniata</taxon>
        <taxon>Vertebrata</taxon>
        <taxon>Euteleostomi</taxon>
        <taxon>Lepidosauria</taxon>
        <taxon>Squamata</taxon>
        <taxon>Bifurcata</taxon>
        <taxon>Unidentata</taxon>
        <taxon>Episquamata</taxon>
        <taxon>Laterata</taxon>
        <taxon>Teiioidea</taxon>
        <taxon>Teiidae</taxon>
        <taxon>Salvator</taxon>
    </lineage>
</organism>
<evidence type="ECO:0000256" key="9">
    <source>
        <dbReference type="ARBA" id="ARBA00022792"/>
    </source>
</evidence>
<sequence length="84" mass="9607">MAAPFSSKGGYRPAPLASLPPELNPAEYDASPEKRRADAERLAIRSKLKREFLVQLNNPLRAERIDNRDKLIEEGKYERPFRLA</sequence>
<keyword evidence="7" id="KW-0679">Respiratory chain</keyword>
<keyword evidence="13" id="KW-0472">Membrane</keyword>
<comment type="subunit">
    <text evidence="4">Complex I is composed of 45 different subunits.</text>
</comment>
<evidence type="ECO:0000256" key="5">
    <source>
        <dbReference type="ARBA" id="ARBA00018681"/>
    </source>
</evidence>
<protein>
    <recommendedName>
        <fullName evidence="5">NADH dehydrogenase [ubiquinone] 1 beta subcomplex subunit 4</fullName>
    </recommendedName>
    <alternativeName>
        <fullName evidence="14">Complex I-B15</fullName>
    </alternativeName>
    <alternativeName>
        <fullName evidence="15">NADH-ubiquinone oxidoreductase B15 subunit</fullName>
    </alternativeName>
</protein>
<evidence type="ECO:0000313" key="18">
    <source>
        <dbReference type="Proteomes" id="UP000694421"/>
    </source>
</evidence>
<evidence type="ECO:0000256" key="12">
    <source>
        <dbReference type="ARBA" id="ARBA00023128"/>
    </source>
</evidence>
<evidence type="ECO:0000256" key="10">
    <source>
        <dbReference type="ARBA" id="ARBA00022982"/>
    </source>
</evidence>
<evidence type="ECO:0000256" key="16">
    <source>
        <dbReference type="SAM" id="MobiDB-lite"/>
    </source>
</evidence>
<keyword evidence="10" id="KW-0249">Electron transport</keyword>
<dbReference type="AlphaFoldDB" id="A0A8D0BC20"/>
<evidence type="ECO:0000256" key="3">
    <source>
        <dbReference type="ARBA" id="ARBA00007260"/>
    </source>
</evidence>
<accession>A0A8D0BC20</accession>
<evidence type="ECO:0000256" key="7">
    <source>
        <dbReference type="ARBA" id="ARBA00022660"/>
    </source>
</evidence>
<dbReference type="InterPro" id="IPR009866">
    <property type="entry name" value="NADH_UbQ_OxRdtase_NDUFB4_su"/>
</dbReference>
<comment type="similarity">
    <text evidence="3">Belongs to the complex I NDUFB4 subunit family.</text>
</comment>
<keyword evidence="9" id="KW-0999">Mitochondrion inner membrane</keyword>
<proteinExistence type="inferred from homology"/>
<dbReference type="Proteomes" id="UP000694421">
    <property type="component" value="Unplaced"/>
</dbReference>